<evidence type="ECO:0000256" key="12">
    <source>
        <dbReference type="PIRSR" id="PIRSR601233-3"/>
    </source>
</evidence>
<comment type="catalytic activity">
    <reaction evidence="9">
        <text>a 3'-end 2',3'-cyclophospho-ribonucleotide-RNA + a 5'-end dephospho-ribonucleoside-RNA + GTP + H2O = a ribonucleotidyl-ribonucleotide-RNA + GMP + diphosphate + H(+)</text>
        <dbReference type="Rhea" id="RHEA:68080"/>
        <dbReference type="Rhea" id="RHEA-COMP:10464"/>
        <dbReference type="Rhea" id="RHEA-COMP:13936"/>
        <dbReference type="Rhea" id="RHEA-COMP:17355"/>
        <dbReference type="ChEBI" id="CHEBI:15377"/>
        <dbReference type="ChEBI" id="CHEBI:15378"/>
        <dbReference type="ChEBI" id="CHEBI:33019"/>
        <dbReference type="ChEBI" id="CHEBI:37565"/>
        <dbReference type="ChEBI" id="CHEBI:58115"/>
        <dbReference type="ChEBI" id="CHEBI:83064"/>
        <dbReference type="ChEBI" id="CHEBI:138284"/>
        <dbReference type="ChEBI" id="CHEBI:173118"/>
        <dbReference type="EC" id="6.5.1.8"/>
    </reaction>
</comment>
<comment type="subunit">
    <text evidence="13">Monomer.</text>
</comment>
<keyword evidence="6 11" id="KW-0342">GTP-binding</keyword>
<comment type="catalytic activity">
    <reaction evidence="8">
        <text>a 3'-end 3'-phospho-ribonucleotide-RNA + a 5'-end dephospho-ribonucleoside-RNA + GTP = a ribonucleotidyl-ribonucleotide-RNA + GMP + diphosphate</text>
        <dbReference type="Rhea" id="RHEA:68076"/>
        <dbReference type="Rhea" id="RHEA-COMP:10463"/>
        <dbReference type="Rhea" id="RHEA-COMP:13936"/>
        <dbReference type="Rhea" id="RHEA-COMP:17355"/>
        <dbReference type="ChEBI" id="CHEBI:33019"/>
        <dbReference type="ChEBI" id="CHEBI:37565"/>
        <dbReference type="ChEBI" id="CHEBI:58115"/>
        <dbReference type="ChEBI" id="CHEBI:83062"/>
        <dbReference type="ChEBI" id="CHEBI:138284"/>
        <dbReference type="ChEBI" id="CHEBI:173118"/>
        <dbReference type="EC" id="6.5.1.8"/>
    </reaction>
</comment>
<dbReference type="Gene3D" id="3.90.1860.10">
    <property type="entry name" value="tRNA-splicing ligase RtcB"/>
    <property type="match status" value="1"/>
</dbReference>
<evidence type="ECO:0000256" key="7">
    <source>
        <dbReference type="ARBA" id="ARBA00023211"/>
    </source>
</evidence>
<dbReference type="Pfam" id="PF01139">
    <property type="entry name" value="RtcB"/>
    <property type="match status" value="1"/>
</dbReference>
<evidence type="ECO:0000256" key="8">
    <source>
        <dbReference type="ARBA" id="ARBA00047746"/>
    </source>
</evidence>
<dbReference type="STRING" id="1801992.A2Y98_01580"/>
<dbReference type="EC" id="6.5.1.-" evidence="13"/>
<proteinExistence type="inferred from homology"/>
<dbReference type="SUPFAM" id="SSF103365">
    <property type="entry name" value="Hypothetical protein PH1602"/>
    <property type="match status" value="1"/>
</dbReference>
<evidence type="ECO:0000256" key="13">
    <source>
        <dbReference type="RuleBase" id="RU371113"/>
    </source>
</evidence>
<dbReference type="InterPro" id="IPR001233">
    <property type="entry name" value="RtcB"/>
</dbReference>
<evidence type="ECO:0000256" key="4">
    <source>
        <dbReference type="ARBA" id="ARBA00022741"/>
    </source>
</evidence>
<keyword evidence="3 12" id="KW-0479">Metal-binding</keyword>
<dbReference type="GO" id="GO:0042245">
    <property type="term" value="P:RNA repair"/>
    <property type="evidence" value="ECO:0007669"/>
    <property type="project" value="UniProtKB-KW"/>
</dbReference>
<feature type="binding site" evidence="11">
    <location>
        <position position="381"/>
    </location>
    <ligand>
        <name>GMP</name>
        <dbReference type="ChEBI" id="CHEBI:58115"/>
    </ligand>
</feature>
<feature type="binding site" evidence="11">
    <location>
        <begin position="205"/>
        <end position="209"/>
    </location>
    <ligand>
        <name>GMP</name>
        <dbReference type="ChEBI" id="CHEBI:58115"/>
    </ligand>
</feature>
<evidence type="ECO:0000256" key="5">
    <source>
        <dbReference type="ARBA" id="ARBA00022800"/>
    </source>
</evidence>
<dbReference type="AlphaFoldDB" id="A0A1G2F6A1"/>
<evidence type="ECO:0000256" key="2">
    <source>
        <dbReference type="ARBA" id="ARBA00022598"/>
    </source>
</evidence>
<dbReference type="GO" id="GO:0170057">
    <property type="term" value="F:RNA ligase (GTP) activity"/>
    <property type="evidence" value="ECO:0007669"/>
    <property type="project" value="UniProtKB-EC"/>
</dbReference>
<feature type="active site" description="GMP-histidine intermediate" evidence="10">
    <location>
        <position position="399"/>
    </location>
</feature>
<dbReference type="Proteomes" id="UP000179099">
    <property type="component" value="Unassembled WGS sequence"/>
</dbReference>
<feature type="binding site" evidence="12">
    <location>
        <position position="329"/>
    </location>
    <ligand>
        <name>Mn(2+)</name>
        <dbReference type="ChEBI" id="CHEBI:29035"/>
        <label>2</label>
    </ligand>
</feature>
<evidence type="ECO:0000256" key="6">
    <source>
        <dbReference type="ARBA" id="ARBA00023134"/>
    </source>
</evidence>
<dbReference type="PROSITE" id="PS01288">
    <property type="entry name" value="UPF0027"/>
    <property type="match status" value="1"/>
</dbReference>
<reference evidence="14 15" key="1">
    <citation type="journal article" date="2016" name="Nat. Commun.">
        <title>Thousands of microbial genomes shed light on interconnected biogeochemical processes in an aquifer system.</title>
        <authorList>
            <person name="Anantharaman K."/>
            <person name="Brown C.T."/>
            <person name="Hug L.A."/>
            <person name="Sharon I."/>
            <person name="Castelle C.J."/>
            <person name="Probst A.J."/>
            <person name="Thomas B.C."/>
            <person name="Singh A."/>
            <person name="Wilkins M.J."/>
            <person name="Karaoz U."/>
            <person name="Brodie E.L."/>
            <person name="Williams K.H."/>
            <person name="Hubbard S.S."/>
            <person name="Banfield J.F."/>
        </authorList>
    </citation>
    <scope>NUCLEOTIDE SEQUENCE [LARGE SCALE GENOMIC DNA]</scope>
</reference>
<keyword evidence="5" id="KW-0692">RNA repair</keyword>
<feature type="binding site" evidence="12">
    <location>
        <position position="98"/>
    </location>
    <ligand>
        <name>Mn(2+)</name>
        <dbReference type="ChEBI" id="CHEBI:29035"/>
        <label>1</label>
    </ligand>
</feature>
<dbReference type="GO" id="GO:0005525">
    <property type="term" value="F:GTP binding"/>
    <property type="evidence" value="ECO:0007669"/>
    <property type="project" value="UniProtKB-KW"/>
</dbReference>
<keyword evidence="2 13" id="KW-0436">Ligase</keyword>
<feature type="binding site" evidence="11">
    <location>
        <position position="475"/>
    </location>
    <ligand>
        <name>GMP</name>
        <dbReference type="ChEBI" id="CHEBI:58115"/>
    </ligand>
</feature>
<dbReference type="PANTHER" id="PTHR11118:SF1">
    <property type="entry name" value="RNA-SPLICING LIGASE RTCB HOMOLOG"/>
    <property type="match status" value="1"/>
</dbReference>
<evidence type="ECO:0000256" key="11">
    <source>
        <dbReference type="PIRSR" id="PIRSR601233-2"/>
    </source>
</evidence>
<evidence type="ECO:0000313" key="14">
    <source>
        <dbReference type="EMBL" id="OGZ33605.1"/>
    </source>
</evidence>
<evidence type="ECO:0000256" key="10">
    <source>
        <dbReference type="PIRSR" id="PIRSR601233-1"/>
    </source>
</evidence>
<accession>A0A1G2F6A1</accession>
<gene>
    <name evidence="13" type="primary">rtcB</name>
    <name evidence="14" type="ORF">A2Y98_01580</name>
</gene>
<comment type="cofactor">
    <cofactor evidence="12 13">
        <name>Mn(2+)</name>
        <dbReference type="ChEBI" id="CHEBI:29035"/>
    </cofactor>
    <text evidence="12 13">Binds 2 manganese ions per subunit.</text>
</comment>
<sequence length="476" mass="51981">MMTKKDLNKISDFVWEIPKSFRADMRVPARIYADQNLLEKVFDDRSLEQLINVATLPGIINYALAMPDMHEGYGFPIGGVAGFEAKEGIISPGGVGYDINCGVRVLRSDLSFGEIQPHIVNLMNQIQRDVPSGVGQGGGVKLSEESMKKVLEEGVRCIIEKGYGQKEDIEYCEERGMMAGAQASAVSEKAKSRGRDQLGTLGAGNHFLEVQKVDEIFDDKIAAVFGLKKDLVTIMIHCGSRGLGHQVATDYVSVMHKVASKYKISLSDAELACAPFESQEGKQYFSAMASSANFAWANRQMIMHLVRGAWQRILGQSGGQLKLIYDVAHNVAKLEKYDGQNLVIHRKGATRAFPPASHDIPEKYRLSGQPVLIPGTMGTASYILAGTQKAKETFFSVCHGAGRVMSRHAAIRAAESSQLRQKLESEGIVVRCLSNKGLAEEAPMAYKDIHNVVEVVEQAGLAKKVARLKPLGVIKG</sequence>
<evidence type="ECO:0000256" key="9">
    <source>
        <dbReference type="ARBA" id="ARBA00049514"/>
    </source>
</evidence>
<protein>
    <recommendedName>
        <fullName evidence="13">tRNA-splicing ligase RtcB</fullName>
        <ecNumber evidence="13">6.5.1.-</ecNumber>
    </recommendedName>
</protein>
<comment type="similarity">
    <text evidence="1 13">Belongs to the RtcB family.</text>
</comment>
<name>A0A1G2F6A1_9BACT</name>
<feature type="binding site" evidence="12">
    <location>
        <position position="237"/>
    </location>
    <ligand>
        <name>Mn(2+)</name>
        <dbReference type="ChEBI" id="CHEBI:29035"/>
        <label>2</label>
    </ligand>
</feature>
<feature type="binding site" evidence="11">
    <location>
        <begin position="399"/>
        <end position="402"/>
    </location>
    <ligand>
        <name>GMP</name>
        <dbReference type="ChEBI" id="CHEBI:58115"/>
    </ligand>
</feature>
<comment type="caution">
    <text evidence="14">The sequence shown here is derived from an EMBL/GenBank/DDBJ whole genome shotgun (WGS) entry which is preliminary data.</text>
</comment>
<feature type="binding site" evidence="11">
    <location>
        <begin position="374"/>
        <end position="377"/>
    </location>
    <ligand>
        <name>GMP</name>
        <dbReference type="ChEBI" id="CHEBI:58115"/>
    </ligand>
</feature>
<dbReference type="FunFam" id="3.90.1860.10:FF:000001">
    <property type="entry name" value="tRNA-splicing ligase RtcB homolog"/>
    <property type="match status" value="1"/>
</dbReference>
<evidence type="ECO:0000256" key="3">
    <source>
        <dbReference type="ARBA" id="ARBA00022723"/>
    </source>
</evidence>
<keyword evidence="7 12" id="KW-0464">Manganese</keyword>
<feature type="binding site" evidence="11">
    <location>
        <begin position="329"/>
        <end position="330"/>
    </location>
    <ligand>
        <name>GMP</name>
        <dbReference type="ChEBI" id="CHEBI:58115"/>
    </ligand>
</feature>
<dbReference type="GO" id="GO:0006396">
    <property type="term" value="P:RNA processing"/>
    <property type="evidence" value="ECO:0007669"/>
    <property type="project" value="InterPro"/>
</dbReference>
<dbReference type="PANTHER" id="PTHR11118">
    <property type="entry name" value="RNA-SPLICING LIGASE RTCB HOMOLOG"/>
    <property type="match status" value="1"/>
</dbReference>
<dbReference type="GO" id="GO:0046872">
    <property type="term" value="F:metal ion binding"/>
    <property type="evidence" value="ECO:0007669"/>
    <property type="project" value="UniProtKB-UniRule"/>
</dbReference>
<feature type="binding site" evidence="12">
    <location>
        <position position="206"/>
    </location>
    <ligand>
        <name>Mn(2+)</name>
        <dbReference type="ChEBI" id="CHEBI:29035"/>
        <label>1</label>
    </ligand>
</feature>
<evidence type="ECO:0000256" key="1">
    <source>
        <dbReference type="ARBA" id="ARBA00008071"/>
    </source>
</evidence>
<dbReference type="InterPro" id="IPR036025">
    <property type="entry name" value="RtcB-like_sf"/>
</dbReference>
<dbReference type="EMBL" id="MHMW01000028">
    <property type="protein sequence ID" value="OGZ33605.1"/>
    <property type="molecule type" value="Genomic_DNA"/>
</dbReference>
<keyword evidence="4 11" id="KW-0547">Nucleotide-binding</keyword>
<dbReference type="GO" id="GO:0003972">
    <property type="term" value="F:RNA ligase (ATP) activity"/>
    <property type="evidence" value="ECO:0007669"/>
    <property type="project" value="TreeGrafter"/>
</dbReference>
<organism evidence="14 15">
    <name type="scientific">Candidatus Portnoybacteria bacterium RBG_19FT_COMBO_36_7</name>
    <dbReference type="NCBI Taxonomy" id="1801992"/>
    <lineage>
        <taxon>Bacteria</taxon>
        <taxon>Candidatus Portnoyibacteriota</taxon>
    </lineage>
</organism>
<evidence type="ECO:0000313" key="15">
    <source>
        <dbReference type="Proteomes" id="UP000179099"/>
    </source>
</evidence>